<feature type="compositionally biased region" description="Low complexity" evidence="1">
    <location>
        <begin position="30"/>
        <end position="42"/>
    </location>
</feature>
<reference evidence="2" key="1">
    <citation type="submission" date="2023-01" db="EMBL/GenBank/DDBJ databases">
        <title>Genome assembly of the deep-sea coral Lophelia pertusa.</title>
        <authorList>
            <person name="Herrera S."/>
            <person name="Cordes E."/>
        </authorList>
    </citation>
    <scope>NUCLEOTIDE SEQUENCE</scope>
    <source>
        <strain evidence="2">USNM1676648</strain>
        <tissue evidence="2">Polyp</tissue>
    </source>
</reference>
<proteinExistence type="predicted"/>
<keyword evidence="3" id="KW-1185">Reference proteome</keyword>
<dbReference type="AlphaFoldDB" id="A0A9W9YQ01"/>
<accession>A0A9W9YQ01</accession>
<evidence type="ECO:0000256" key="1">
    <source>
        <dbReference type="SAM" id="MobiDB-lite"/>
    </source>
</evidence>
<sequence>MEAVSGEPMEEEEIFQDASEHSDSIEEFTSSASHAPSQASQSILREVPPVRAHEPPLAEEAPSVLVASQSAPALESPLVETTGVVEGSTKEIVHQSPPVEETSSEIVPESPLIEENSALVEEGSSSAAPGEVPVASFTSNVRSREYKPFRRFISCKMLKLDFVVVFPVCFALDLSVSQRSFKSLVRERRETLLVMSASFSRYVLEGREGRYYRNSTIGASKPATICSRKSHTAEQVDPMSLLHALKERRKEKAKEREGET</sequence>
<protein>
    <submittedName>
        <fullName evidence="2">Uncharacterized protein</fullName>
    </submittedName>
</protein>
<dbReference type="Proteomes" id="UP001163046">
    <property type="component" value="Unassembled WGS sequence"/>
</dbReference>
<gene>
    <name evidence="2" type="ORF">OS493_016900</name>
</gene>
<feature type="region of interest" description="Disordered" evidence="1">
    <location>
        <begin position="1"/>
        <end position="57"/>
    </location>
</feature>
<organism evidence="2 3">
    <name type="scientific">Desmophyllum pertusum</name>
    <dbReference type="NCBI Taxonomy" id="174260"/>
    <lineage>
        <taxon>Eukaryota</taxon>
        <taxon>Metazoa</taxon>
        <taxon>Cnidaria</taxon>
        <taxon>Anthozoa</taxon>
        <taxon>Hexacorallia</taxon>
        <taxon>Scleractinia</taxon>
        <taxon>Caryophylliina</taxon>
        <taxon>Caryophylliidae</taxon>
        <taxon>Desmophyllum</taxon>
    </lineage>
</organism>
<name>A0A9W9YQ01_9CNID</name>
<dbReference type="EMBL" id="MU827310">
    <property type="protein sequence ID" value="KAJ7360270.1"/>
    <property type="molecule type" value="Genomic_DNA"/>
</dbReference>
<evidence type="ECO:0000313" key="3">
    <source>
        <dbReference type="Proteomes" id="UP001163046"/>
    </source>
</evidence>
<feature type="region of interest" description="Disordered" evidence="1">
    <location>
        <begin position="81"/>
        <end position="108"/>
    </location>
</feature>
<evidence type="ECO:0000313" key="2">
    <source>
        <dbReference type="EMBL" id="KAJ7360270.1"/>
    </source>
</evidence>
<comment type="caution">
    <text evidence="2">The sequence shown here is derived from an EMBL/GenBank/DDBJ whole genome shotgun (WGS) entry which is preliminary data.</text>
</comment>